<dbReference type="Proteomes" id="UP000190306">
    <property type="component" value="Chromosome"/>
</dbReference>
<organism evidence="1 2">
    <name type="scientific">Streptomyces antibioticus</name>
    <dbReference type="NCBI Taxonomy" id="1890"/>
    <lineage>
        <taxon>Bacteria</taxon>
        <taxon>Bacillati</taxon>
        <taxon>Actinomycetota</taxon>
        <taxon>Actinomycetes</taxon>
        <taxon>Kitasatosporales</taxon>
        <taxon>Streptomycetaceae</taxon>
        <taxon>Streptomyces</taxon>
    </lineage>
</organism>
<comment type="caution">
    <text evidence="1">The sequence shown here is derived from an EMBL/GenBank/DDBJ whole genome shotgun (WGS) entry which is preliminary data.</text>
</comment>
<name>A0ABX3LH88_STRAT</name>
<gene>
    <name evidence="1" type="ORF">AFM16_26075</name>
</gene>
<dbReference type="EMBL" id="LHQL01000011">
    <property type="protein sequence ID" value="OOQ49681.1"/>
    <property type="molecule type" value="Genomic_DNA"/>
</dbReference>
<accession>A0ABX3LH88</accession>
<protein>
    <submittedName>
        <fullName evidence="1">Uncharacterized protein</fullName>
    </submittedName>
</protein>
<proteinExistence type="predicted"/>
<sequence length="343" mass="36454">MARGKTLLRSASTLVGDRWQRLPEWAAWFSEVGYWAADLREGGSNTVVALSVPTRDYLAVLLAYGVVNQASQAETDPAESGQDFEQAKGLPVGACVRVIPIKGPGHGQRVYTGVFGGAFANHHGQVYELAGSKSPGRRPGPVSWFPADDYRLQLLPWPDLPVDYAGRHRFSEAFEIPAGAGGLVAGQLADFYGRCSLHSVVIGAVNTVLADAQVVVAAPGGAGLPLQELLRLRAVHSPGSHYRSVVLSSRGDPEKYRHVVRSCRPTAVVLDGAATVRRWLGAGLAGVTVAVVERTSPTALAAVDALYENRGRSVTDLGVPRDLASRIPPGVELLAWKGRGTAR</sequence>
<keyword evidence="2" id="KW-1185">Reference proteome</keyword>
<evidence type="ECO:0000313" key="2">
    <source>
        <dbReference type="Proteomes" id="UP000190306"/>
    </source>
</evidence>
<evidence type="ECO:0000313" key="1">
    <source>
        <dbReference type="EMBL" id="OOQ49681.1"/>
    </source>
</evidence>
<reference evidence="1 2" key="1">
    <citation type="submission" date="2015-07" db="EMBL/GenBank/DDBJ databases">
        <title>Draft Genome Sequence of Streptomyces antibioticus, IMRU 3720 reveals insights in the evolution of actinomycin biosynthetic gene clusters in Streptomyces.</title>
        <authorList>
            <person name="Crnovcic I."/>
            <person name="Ruckert C."/>
            <person name="Kalinowksi J."/>
            <person name="Keller U."/>
        </authorList>
    </citation>
    <scope>NUCLEOTIDE SEQUENCE [LARGE SCALE GENOMIC DNA]</scope>
    <source>
        <strain evidence="1 2">DSM 41481</strain>
    </source>
</reference>